<accession>A0AB74UUC8</accession>
<feature type="region of interest" description="Disordered" evidence="1">
    <location>
        <begin position="332"/>
        <end position="407"/>
    </location>
</feature>
<feature type="compositionally biased region" description="Pro residues" evidence="1">
    <location>
        <begin position="74"/>
        <end position="85"/>
    </location>
</feature>
<feature type="region of interest" description="Disordered" evidence="1">
    <location>
        <begin position="165"/>
        <end position="195"/>
    </location>
</feature>
<feature type="compositionally biased region" description="Pro residues" evidence="1">
    <location>
        <begin position="166"/>
        <end position="181"/>
    </location>
</feature>
<feature type="compositionally biased region" description="Low complexity" evidence="1">
    <location>
        <begin position="87"/>
        <end position="102"/>
    </location>
</feature>
<proteinExistence type="predicted"/>
<dbReference type="EMBL" id="CP170721">
    <property type="protein sequence ID" value="XIA18849.1"/>
    <property type="molecule type" value="Genomic_DNA"/>
</dbReference>
<feature type="compositionally biased region" description="Gly residues" evidence="1">
    <location>
        <begin position="388"/>
        <end position="403"/>
    </location>
</feature>
<evidence type="ECO:0000256" key="2">
    <source>
        <dbReference type="SAM" id="Phobius"/>
    </source>
</evidence>
<protein>
    <submittedName>
        <fullName evidence="3">Uncharacterized protein</fullName>
    </submittedName>
</protein>
<feature type="region of interest" description="Disordered" evidence="1">
    <location>
        <begin position="71"/>
        <end position="107"/>
    </location>
</feature>
<name>A0AB74UUC8_9GAMM</name>
<evidence type="ECO:0000256" key="1">
    <source>
        <dbReference type="SAM" id="MobiDB-lite"/>
    </source>
</evidence>
<dbReference type="AlphaFoldDB" id="A0AB74UUC8"/>
<organism evidence="3">
    <name type="scientific">Rhodanobacter sp. FW102-FHT14D07</name>
    <dbReference type="NCBI Taxonomy" id="3351462"/>
    <lineage>
        <taxon>Bacteria</taxon>
        <taxon>Pseudomonadati</taxon>
        <taxon>Pseudomonadota</taxon>
        <taxon>Gammaproteobacteria</taxon>
        <taxon>Lysobacterales</taxon>
        <taxon>Rhodanobacteraceae</taxon>
        <taxon>Rhodanobacter</taxon>
    </lineage>
</organism>
<feature type="transmembrane region" description="Helical" evidence="2">
    <location>
        <begin position="30"/>
        <end position="53"/>
    </location>
</feature>
<sequence>MLDSPLAAATRGRVYHLRRHAPPPSRGRRALAFLGTLLVHLLCLFAFVLGPAYEPTVLPDHSREPLLQVRLIEPPEPPPPPPVHGTPPKQRGPRQQGRQHPAPRVEPSANAVALTAAATPAKPAKAAPVAAPQPPVSLPAPTPLPLPKPAAPAVPAPPLALTLPAPVAPALPAPQPEPQRPPQAEGNRPILPPTALALPQASVPAVAAPPAITLQVAAPTTLAPLSEAPEPAPAPPQLPRPQPQTLVPPTPIAPPAPRLVPQLTQPAQLAEAVPAEVVAPPRALAPTQLDLQRSAPAPVMTPATLRPVLQAPTAVAAITPAPAASALPLPATAEVSRAPEASPQGSDTATVGEPAGATSVAPPSAPAPAVRAAASTGSQHAPSLAAGKLGGDRPGAAQGGEHGAVGDYVQLKPSGDTEIMRHRTPDVGYRPTRFEQDWTPEDESSVDTALRRAVEKTTVKHTFHLPRGVRVECAVKPLLPIALFGCRNPDPPPAPVAASAYAPLHLAPAAPLAPPAAASTPAPATSTPMVKFDNAAECAAARVAGGPLPPGCASDLPPATPIHAPAAASSSWVPAADQFH</sequence>
<dbReference type="RefSeq" id="WP_395119964.1">
    <property type="nucleotide sequence ID" value="NZ_CP170721.1"/>
</dbReference>
<feature type="compositionally biased region" description="Pro residues" evidence="1">
    <location>
        <begin position="230"/>
        <end position="258"/>
    </location>
</feature>
<keyword evidence="2" id="KW-0472">Membrane</keyword>
<feature type="region of interest" description="Disordered" evidence="1">
    <location>
        <begin position="225"/>
        <end position="258"/>
    </location>
</feature>
<evidence type="ECO:0000313" key="3">
    <source>
        <dbReference type="EMBL" id="XIA18849.1"/>
    </source>
</evidence>
<gene>
    <name evidence="3" type="ORF">ACFYG5_01545</name>
</gene>
<reference evidence="3" key="1">
    <citation type="submission" date="2024-10" db="EMBL/GenBank/DDBJ databases">
        <authorList>
            <person name="Lesea H.P."/>
            <person name="Kuehl J.V."/>
            <person name="Chandonia J.-M."/>
        </authorList>
    </citation>
    <scope>NUCLEOTIDE SEQUENCE</scope>
    <source>
        <strain evidence="3">FW102-FHT14D07</strain>
    </source>
</reference>
<feature type="compositionally biased region" description="Low complexity" evidence="1">
    <location>
        <begin position="354"/>
        <end position="378"/>
    </location>
</feature>
<keyword evidence="2" id="KW-1133">Transmembrane helix</keyword>
<keyword evidence="2" id="KW-0812">Transmembrane</keyword>